<organism evidence="2 3">
    <name type="scientific">Cirrhinus molitorella</name>
    <name type="common">mud carp</name>
    <dbReference type="NCBI Taxonomy" id="172907"/>
    <lineage>
        <taxon>Eukaryota</taxon>
        <taxon>Metazoa</taxon>
        <taxon>Chordata</taxon>
        <taxon>Craniata</taxon>
        <taxon>Vertebrata</taxon>
        <taxon>Euteleostomi</taxon>
        <taxon>Actinopterygii</taxon>
        <taxon>Neopterygii</taxon>
        <taxon>Teleostei</taxon>
        <taxon>Ostariophysi</taxon>
        <taxon>Cypriniformes</taxon>
        <taxon>Cyprinidae</taxon>
        <taxon>Labeoninae</taxon>
        <taxon>Labeonini</taxon>
        <taxon>Cirrhinus</taxon>
    </lineage>
</organism>
<gene>
    <name evidence="2" type="ORF">QQF64_033879</name>
</gene>
<evidence type="ECO:0000313" key="3">
    <source>
        <dbReference type="Proteomes" id="UP001558613"/>
    </source>
</evidence>
<keyword evidence="3" id="KW-1185">Reference proteome</keyword>
<evidence type="ECO:0000256" key="1">
    <source>
        <dbReference type="SAM" id="MobiDB-lite"/>
    </source>
</evidence>
<accession>A0ABR3MV71</accession>
<protein>
    <submittedName>
        <fullName evidence="2">Uncharacterized protein</fullName>
    </submittedName>
</protein>
<proteinExistence type="predicted"/>
<dbReference type="Gene3D" id="3.30.420.10">
    <property type="entry name" value="Ribonuclease H-like superfamily/Ribonuclease H"/>
    <property type="match status" value="1"/>
</dbReference>
<dbReference type="InterPro" id="IPR036397">
    <property type="entry name" value="RNaseH_sf"/>
</dbReference>
<feature type="region of interest" description="Disordered" evidence="1">
    <location>
        <begin position="124"/>
        <end position="144"/>
    </location>
</feature>
<comment type="caution">
    <text evidence="2">The sequence shown here is derived from an EMBL/GenBank/DDBJ whole genome shotgun (WGS) entry which is preliminary data.</text>
</comment>
<reference evidence="2 3" key="1">
    <citation type="submission" date="2023-09" db="EMBL/GenBank/DDBJ databases">
        <authorList>
            <person name="Wang M."/>
        </authorList>
    </citation>
    <scope>NUCLEOTIDE SEQUENCE [LARGE SCALE GENOMIC DNA]</scope>
    <source>
        <strain evidence="2">GT-2023</strain>
        <tissue evidence="2">Liver</tissue>
    </source>
</reference>
<name>A0ABR3MV71_9TELE</name>
<dbReference type="EMBL" id="JAYMGO010000009">
    <property type="protein sequence ID" value="KAL1268516.1"/>
    <property type="molecule type" value="Genomic_DNA"/>
</dbReference>
<evidence type="ECO:0000313" key="2">
    <source>
        <dbReference type="EMBL" id="KAL1268516.1"/>
    </source>
</evidence>
<dbReference type="Proteomes" id="UP001558613">
    <property type="component" value="Unassembled WGS sequence"/>
</dbReference>
<sequence>MAVYVDDNHKKWDQFLPEFRFALNSSVQETTGLTPAELQLGWKLQGPVDKMLHGANLTPDAASYDMVHHLHQLQTQAKENSKKAKLRQLRNYKKNRRDLTFKNKDRIGVATTITVRHHMAELDRHDSKLRPLRPNRDLNPGRSD</sequence>